<evidence type="ECO:0000256" key="1">
    <source>
        <dbReference type="SAM" id="MobiDB-lite"/>
    </source>
</evidence>
<feature type="non-terminal residue" evidence="2">
    <location>
        <position position="1"/>
    </location>
</feature>
<dbReference type="EMBL" id="CADCVB010000066">
    <property type="protein sequence ID" value="CAA9418965.1"/>
    <property type="molecule type" value="Genomic_DNA"/>
</dbReference>
<feature type="region of interest" description="Disordered" evidence="1">
    <location>
        <begin position="1"/>
        <end position="64"/>
    </location>
</feature>
<accession>A0A6J4PQ93</accession>
<evidence type="ECO:0000313" key="2">
    <source>
        <dbReference type="EMBL" id="CAA9418965.1"/>
    </source>
</evidence>
<name>A0A6J4PQ93_9ACTN</name>
<protein>
    <submittedName>
        <fullName evidence="2">Uncharacterized protein</fullName>
    </submittedName>
</protein>
<reference evidence="2" key="1">
    <citation type="submission" date="2020-02" db="EMBL/GenBank/DDBJ databases">
        <authorList>
            <person name="Meier V. D."/>
        </authorList>
    </citation>
    <scope>NUCLEOTIDE SEQUENCE</scope>
    <source>
        <strain evidence="2">AVDCRST_MAG78</strain>
    </source>
</reference>
<feature type="compositionally biased region" description="Basic and acidic residues" evidence="1">
    <location>
        <begin position="52"/>
        <end position="64"/>
    </location>
</feature>
<dbReference type="AlphaFoldDB" id="A0A6J4PQ93"/>
<sequence length="64" mass="6764">DEDLAARRRGNPDQRVHRGAGGPAASAGRARGGDRVGDEGVAGLRIGQPAQEPRRDKGRQLRPV</sequence>
<gene>
    <name evidence="2" type="ORF">AVDCRST_MAG78-892</name>
</gene>
<feature type="compositionally biased region" description="Basic and acidic residues" evidence="1">
    <location>
        <begin position="1"/>
        <end position="16"/>
    </location>
</feature>
<feature type="non-terminal residue" evidence="2">
    <location>
        <position position="64"/>
    </location>
</feature>
<organism evidence="2">
    <name type="scientific">uncultured Rubrobacteraceae bacterium</name>
    <dbReference type="NCBI Taxonomy" id="349277"/>
    <lineage>
        <taxon>Bacteria</taxon>
        <taxon>Bacillati</taxon>
        <taxon>Actinomycetota</taxon>
        <taxon>Rubrobacteria</taxon>
        <taxon>Rubrobacterales</taxon>
        <taxon>Rubrobacteraceae</taxon>
        <taxon>environmental samples</taxon>
    </lineage>
</organism>
<proteinExistence type="predicted"/>